<keyword evidence="2" id="KW-1185">Reference proteome</keyword>
<accession>A0A1Z4LQN5</accession>
<proteinExistence type="predicted"/>
<name>A0A1Z4LQN5_9CYAN</name>
<dbReference type="EMBL" id="AP018227">
    <property type="protein sequence ID" value="BAY83481.1"/>
    <property type="molecule type" value="Genomic_DNA"/>
</dbReference>
<organism evidence="1 2">
    <name type="scientific">Calothrix parasitica NIES-267</name>
    <dbReference type="NCBI Taxonomy" id="1973488"/>
    <lineage>
        <taxon>Bacteria</taxon>
        <taxon>Bacillati</taxon>
        <taxon>Cyanobacteriota</taxon>
        <taxon>Cyanophyceae</taxon>
        <taxon>Nostocales</taxon>
        <taxon>Calotrichaceae</taxon>
        <taxon>Calothrix</taxon>
    </lineage>
</organism>
<evidence type="ECO:0000313" key="2">
    <source>
        <dbReference type="Proteomes" id="UP000218418"/>
    </source>
</evidence>
<dbReference type="AlphaFoldDB" id="A0A1Z4LQN5"/>
<dbReference type="Proteomes" id="UP000218418">
    <property type="component" value="Chromosome"/>
</dbReference>
<protein>
    <recommendedName>
        <fullName evidence="3">Threonyl-tRNA synthetase</fullName>
    </recommendedName>
</protein>
<evidence type="ECO:0000313" key="1">
    <source>
        <dbReference type="EMBL" id="BAY83481.1"/>
    </source>
</evidence>
<dbReference type="OrthoDB" id="5422155at2"/>
<sequence>MSTPKESIESILKQLPDNCSVEDIQYHLYVSEKVRRSIEVADTRGTRTHNEAKERLSKWLIK</sequence>
<reference evidence="1 2" key="1">
    <citation type="submission" date="2017-06" db="EMBL/GenBank/DDBJ databases">
        <title>Genome sequencing of cyanobaciteial culture collection at National Institute for Environmental Studies (NIES).</title>
        <authorList>
            <person name="Hirose Y."/>
            <person name="Shimura Y."/>
            <person name="Fujisawa T."/>
            <person name="Nakamura Y."/>
            <person name="Kawachi M."/>
        </authorList>
    </citation>
    <scope>NUCLEOTIDE SEQUENCE [LARGE SCALE GENOMIC DNA]</scope>
    <source>
        <strain evidence="1 2">NIES-267</strain>
    </source>
</reference>
<gene>
    <name evidence="1" type="ORF">NIES267_29700</name>
</gene>
<evidence type="ECO:0008006" key="3">
    <source>
        <dbReference type="Google" id="ProtNLM"/>
    </source>
</evidence>